<dbReference type="STRING" id="703135.A0A2A9NBM8"/>
<dbReference type="EMBL" id="KZ302315">
    <property type="protein sequence ID" value="PFH45661.1"/>
    <property type="molecule type" value="Genomic_DNA"/>
</dbReference>
<name>A0A2A9NBM8_9AGAR</name>
<reference evidence="2 3" key="1">
    <citation type="submission" date="2014-02" db="EMBL/GenBank/DDBJ databases">
        <title>Transposable element dynamics among asymbiotic and ectomycorrhizal Amanita fungi.</title>
        <authorList>
            <consortium name="DOE Joint Genome Institute"/>
            <person name="Hess J."/>
            <person name="Skrede I."/>
            <person name="Wolfe B."/>
            <person name="LaButti K."/>
            <person name="Ohm R.A."/>
            <person name="Grigoriev I.V."/>
            <person name="Pringle A."/>
        </authorList>
    </citation>
    <scope>NUCLEOTIDE SEQUENCE [LARGE SCALE GENOMIC DNA]</scope>
    <source>
        <strain evidence="2 3">SKay4041</strain>
    </source>
</reference>
<evidence type="ECO:0000313" key="2">
    <source>
        <dbReference type="EMBL" id="PFH45661.1"/>
    </source>
</evidence>
<dbReference type="SUPFAM" id="SSF53474">
    <property type="entry name" value="alpha/beta-Hydrolases"/>
    <property type="match status" value="1"/>
</dbReference>
<sequence>MALDQVHLGHSFWRVRVSTDWNVLGPFPIHAREQHYLSPAFPLDLTKPVDYSQSWPSSYADGGRVFWSSAQSDDQGNLNISFPYIRWASLRSTEGWAALQHHAVLKTRLTIYPPNPPRPAPNLLIQLVQGSHFAVLPVHDDNVSISMPTPTWYQGNIYDLNHALPQPVELPIPPFSDRPTNYDLYISGDYEIRLFGDPRVKGSEMPVQKLKLTVGLEDRLETVVHEADQDVICDFVNGFAFGRTIGLGLRSVSGWWTVQGVKILHPTEASNFSFNAPVGFRIAPSQTRILPLNIVQVTPLLLSELGISITLRSGELSHEIFMSLPIRHLHSWDEINYNPIQATYNYVFSMPTPFIAIPPQFDNTGKNVSPILALHGAGVDIIQQSFWADALPRHGHSWVVIPIGRTSWGLDWHGPSARDAWACIKALVGILDNSDQWKVWSFQQDARAVVLGHSNGGQGTWYLASRYPDRVLGIAPAAAYIKSQAYVPLIMSRSAHFIDPMLRAILESGLTPDDNDVHLSNLVDTPIHAIHGGDDENVPVWHSREAISVLKTWSPSSDSSFQEDSGQGHWYPSVFQNEHVTNFLDRILLDEKVKVSNTFTLTVSVPAESGSLHGWAIQELNIPGRLGRLHINLSDSETAHVSTINVHLFTLDRSYLNASSFIIDGIPLSLTNNLIAKQEPIIKFKRVNSQNHKWEITAQSSLPPTQPSGRLQLILSPTSGPLTLIVPTKHKEQSSHVLSVASRLAHDLFLYHKLDTDILDEDEAFHRIERGNFPAGNAVIIGEPSTALVQHVLALQRTPFSIQKDKGGETQLTLNGMPVDSLTSAALFLHPHILPSNNNGTILFLLANTPKGFERALRLFPIRTGIGVPDWLIVGDESDSMGAAGIRAAGSWGRQWSWNEAASWSAIL</sequence>
<evidence type="ECO:0000256" key="1">
    <source>
        <dbReference type="ARBA" id="ARBA00022729"/>
    </source>
</evidence>
<keyword evidence="1" id="KW-0732">Signal</keyword>
<evidence type="ECO:0000313" key="3">
    <source>
        <dbReference type="Proteomes" id="UP000242287"/>
    </source>
</evidence>
<accession>A0A2A9NBM8</accession>
<dbReference type="AlphaFoldDB" id="A0A2A9NBM8"/>
<dbReference type="Gene3D" id="3.40.50.1820">
    <property type="entry name" value="alpha/beta hydrolase"/>
    <property type="match status" value="1"/>
</dbReference>
<dbReference type="Proteomes" id="UP000242287">
    <property type="component" value="Unassembled WGS sequence"/>
</dbReference>
<dbReference type="PANTHER" id="PTHR43037">
    <property type="entry name" value="UNNAMED PRODUCT-RELATED"/>
    <property type="match status" value="1"/>
</dbReference>
<organism evidence="2 3">
    <name type="scientific">Amanita thiersii Skay4041</name>
    <dbReference type="NCBI Taxonomy" id="703135"/>
    <lineage>
        <taxon>Eukaryota</taxon>
        <taxon>Fungi</taxon>
        <taxon>Dikarya</taxon>
        <taxon>Basidiomycota</taxon>
        <taxon>Agaricomycotina</taxon>
        <taxon>Agaricomycetes</taxon>
        <taxon>Agaricomycetidae</taxon>
        <taxon>Agaricales</taxon>
        <taxon>Pluteineae</taxon>
        <taxon>Amanitaceae</taxon>
        <taxon>Amanita</taxon>
    </lineage>
</organism>
<gene>
    <name evidence="2" type="ORF">AMATHDRAFT_200381</name>
</gene>
<dbReference type="InterPro" id="IPR029058">
    <property type="entry name" value="AB_hydrolase_fold"/>
</dbReference>
<protein>
    <recommendedName>
        <fullName evidence="4">Peptidase S9 prolyl oligopeptidase catalytic domain-containing protein</fullName>
    </recommendedName>
</protein>
<dbReference type="PANTHER" id="PTHR43037:SF4">
    <property type="entry name" value="PEPTIDASE S9 PROLYL OLIGOPEPTIDASE CATALYTIC DOMAIN-CONTAINING PROTEIN"/>
    <property type="match status" value="1"/>
</dbReference>
<keyword evidence="3" id="KW-1185">Reference proteome</keyword>
<evidence type="ECO:0008006" key="4">
    <source>
        <dbReference type="Google" id="ProtNLM"/>
    </source>
</evidence>
<proteinExistence type="predicted"/>
<dbReference type="InterPro" id="IPR050955">
    <property type="entry name" value="Plant_Biomass_Hydrol_Est"/>
</dbReference>
<dbReference type="OrthoDB" id="449091at2759"/>